<dbReference type="PROSITE" id="PS50231">
    <property type="entry name" value="RICIN_B_LECTIN"/>
    <property type="match status" value="1"/>
</dbReference>
<organism evidence="2 3">
    <name type="scientific">Pelagomonas calceolata</name>
    <dbReference type="NCBI Taxonomy" id="35677"/>
    <lineage>
        <taxon>Eukaryota</taxon>
        <taxon>Sar</taxon>
        <taxon>Stramenopiles</taxon>
        <taxon>Ochrophyta</taxon>
        <taxon>Pelagophyceae</taxon>
        <taxon>Pelagomonadales</taxon>
        <taxon>Pelagomonadaceae</taxon>
        <taxon>Pelagomonas</taxon>
    </lineage>
</organism>
<keyword evidence="1" id="KW-1133">Transmembrane helix</keyword>
<reference evidence="2" key="1">
    <citation type="submission" date="2021-11" db="EMBL/GenBank/DDBJ databases">
        <authorList>
            <consortium name="Genoscope - CEA"/>
            <person name="William W."/>
        </authorList>
    </citation>
    <scope>NUCLEOTIDE SEQUENCE</scope>
</reference>
<evidence type="ECO:0000313" key="2">
    <source>
        <dbReference type="EMBL" id="CAH0376603.1"/>
    </source>
</evidence>
<accession>A0A8J2SNN9</accession>
<proteinExistence type="predicted"/>
<evidence type="ECO:0000313" key="3">
    <source>
        <dbReference type="Proteomes" id="UP000789595"/>
    </source>
</evidence>
<protein>
    <submittedName>
        <fullName evidence="2">Uncharacterized protein</fullName>
    </submittedName>
</protein>
<gene>
    <name evidence="2" type="ORF">PECAL_5P12030</name>
</gene>
<evidence type="ECO:0000256" key="1">
    <source>
        <dbReference type="SAM" id="Phobius"/>
    </source>
</evidence>
<sequence length="274" mass="29265">MATYATLPETTAAEDQQPRRFKVLVGGAAIAAFVLGALAATATSVAAPPSATNLRSSAIDQIRLKEDPNWCLAVENHRTVSQYSRLEIYECKPKRDAAQYGQSFKPFTNSDGKMQIRYVGAQIDNSVLCVSAPMKGYEYQKKDSFYLDDCGSPAAGTAAGEQFSYYHSNGGIGTFKLNSRALESQDICMKVKDGKLKDRQAIVGAKCTGNGGVFDTAQLWTIGGSAPRPPTPAPRPGGQKCGDICFRDSDCLTSGGFGCTRCSSYDVGAHGTCY</sequence>
<dbReference type="EMBL" id="CAKKNE010000005">
    <property type="protein sequence ID" value="CAH0376603.1"/>
    <property type="molecule type" value="Genomic_DNA"/>
</dbReference>
<dbReference type="Proteomes" id="UP000789595">
    <property type="component" value="Unassembled WGS sequence"/>
</dbReference>
<keyword evidence="1" id="KW-0812">Transmembrane</keyword>
<keyword evidence="3" id="KW-1185">Reference proteome</keyword>
<dbReference type="AlphaFoldDB" id="A0A8J2SNN9"/>
<keyword evidence="1" id="KW-0472">Membrane</keyword>
<feature type="transmembrane region" description="Helical" evidence="1">
    <location>
        <begin position="23"/>
        <end position="47"/>
    </location>
</feature>
<name>A0A8J2SNN9_9STRA</name>
<comment type="caution">
    <text evidence="2">The sequence shown here is derived from an EMBL/GenBank/DDBJ whole genome shotgun (WGS) entry which is preliminary data.</text>
</comment>